<name>A0A0B6Y4A5_9EUPU</name>
<reference evidence="2" key="1">
    <citation type="submission" date="2014-12" db="EMBL/GenBank/DDBJ databases">
        <title>Insight into the proteome of Arion vulgaris.</title>
        <authorList>
            <person name="Aradska J."/>
            <person name="Bulat T."/>
            <person name="Smidak R."/>
            <person name="Sarate P."/>
            <person name="Gangsoo J."/>
            <person name="Sialana F."/>
            <person name="Bilban M."/>
            <person name="Lubec G."/>
        </authorList>
    </citation>
    <scope>NUCLEOTIDE SEQUENCE</scope>
    <source>
        <tissue evidence="2">Skin</tissue>
    </source>
</reference>
<proteinExistence type="predicted"/>
<evidence type="ECO:0000256" key="1">
    <source>
        <dbReference type="SAM" id="MobiDB-lite"/>
    </source>
</evidence>
<dbReference type="AlphaFoldDB" id="A0A0B6Y4A5"/>
<gene>
    <name evidence="2" type="primary">ORF10540</name>
</gene>
<feature type="non-terminal residue" evidence="2">
    <location>
        <position position="1"/>
    </location>
</feature>
<protein>
    <submittedName>
        <fullName evidence="2">Uncharacterized protein</fullName>
    </submittedName>
</protein>
<feature type="non-terminal residue" evidence="2">
    <location>
        <position position="71"/>
    </location>
</feature>
<evidence type="ECO:0000313" key="2">
    <source>
        <dbReference type="EMBL" id="CEK50360.1"/>
    </source>
</evidence>
<sequence>GNRTRKRSRSSQSSSSDDLASTNKRSRLSSKKNNKYEAFQESTAKESSDHMTNTDARGFVMVPVSYPSASD</sequence>
<dbReference type="EMBL" id="HACG01003495">
    <property type="protein sequence ID" value="CEK50360.1"/>
    <property type="molecule type" value="Transcribed_RNA"/>
</dbReference>
<feature type="compositionally biased region" description="Basic residues" evidence="1">
    <location>
        <begin position="24"/>
        <end position="33"/>
    </location>
</feature>
<accession>A0A0B6Y4A5</accession>
<feature type="region of interest" description="Disordered" evidence="1">
    <location>
        <begin position="1"/>
        <end position="71"/>
    </location>
</feature>
<organism evidence="2">
    <name type="scientific">Arion vulgaris</name>
    <dbReference type="NCBI Taxonomy" id="1028688"/>
    <lineage>
        <taxon>Eukaryota</taxon>
        <taxon>Metazoa</taxon>
        <taxon>Spiralia</taxon>
        <taxon>Lophotrochozoa</taxon>
        <taxon>Mollusca</taxon>
        <taxon>Gastropoda</taxon>
        <taxon>Heterobranchia</taxon>
        <taxon>Euthyneura</taxon>
        <taxon>Panpulmonata</taxon>
        <taxon>Eupulmonata</taxon>
        <taxon>Stylommatophora</taxon>
        <taxon>Helicina</taxon>
        <taxon>Arionoidea</taxon>
        <taxon>Arionidae</taxon>
        <taxon>Arion</taxon>
    </lineage>
</organism>